<accession>A0ABR6CG37</accession>
<sequence>MNFTVLAGAITMIRVAAMAVLGRGDMTMIVAFRLLNRLQVVEHYSRFSMEACLICARKHSRLEGRKNQERKREKRAKRPLAIGQDSSKINHRASWARVRSDCQEPQPSA</sequence>
<gene>
    <name evidence="2" type="ORF">HNQ97_006042</name>
</gene>
<reference evidence="2 3" key="1">
    <citation type="submission" date="2020-08" db="EMBL/GenBank/DDBJ databases">
        <title>Genomic Encyclopedia of Type Strains, Phase IV (KMG-IV): sequencing the most valuable type-strain genomes for metagenomic binning, comparative biology and taxonomic classification.</title>
        <authorList>
            <person name="Goeker M."/>
        </authorList>
    </citation>
    <scope>NUCLEOTIDE SEQUENCE [LARGE SCALE GENOMIC DNA]</scope>
    <source>
        <strain evidence="2 3">DSM 17455</strain>
    </source>
</reference>
<evidence type="ECO:0000313" key="3">
    <source>
        <dbReference type="Proteomes" id="UP000587524"/>
    </source>
</evidence>
<protein>
    <recommendedName>
        <fullName evidence="4">Secreted protein</fullName>
    </recommendedName>
</protein>
<dbReference type="EMBL" id="JACJHZ010000045">
    <property type="protein sequence ID" value="MBA9024007.1"/>
    <property type="molecule type" value="Genomic_DNA"/>
</dbReference>
<evidence type="ECO:0000313" key="2">
    <source>
        <dbReference type="EMBL" id="MBA9024007.1"/>
    </source>
</evidence>
<evidence type="ECO:0000256" key="1">
    <source>
        <dbReference type="SAM" id="MobiDB-lite"/>
    </source>
</evidence>
<comment type="caution">
    <text evidence="2">The sequence shown here is derived from an EMBL/GenBank/DDBJ whole genome shotgun (WGS) entry which is preliminary data.</text>
</comment>
<name>A0ABR6CG37_9HYPH</name>
<evidence type="ECO:0008006" key="4">
    <source>
        <dbReference type="Google" id="ProtNLM"/>
    </source>
</evidence>
<dbReference type="RefSeq" id="WP_182575938.1">
    <property type="nucleotide sequence ID" value="NZ_JACJHY010000045.1"/>
</dbReference>
<proteinExistence type="predicted"/>
<dbReference type="Proteomes" id="UP000587524">
    <property type="component" value="Unassembled WGS sequence"/>
</dbReference>
<feature type="region of interest" description="Disordered" evidence="1">
    <location>
        <begin position="63"/>
        <end position="88"/>
    </location>
</feature>
<keyword evidence="3" id="KW-1185">Reference proteome</keyword>
<organism evidence="2 3">
    <name type="scientific">Aminobacter ciceronei</name>
    <dbReference type="NCBI Taxonomy" id="150723"/>
    <lineage>
        <taxon>Bacteria</taxon>
        <taxon>Pseudomonadati</taxon>
        <taxon>Pseudomonadota</taxon>
        <taxon>Alphaproteobacteria</taxon>
        <taxon>Hyphomicrobiales</taxon>
        <taxon>Phyllobacteriaceae</taxon>
        <taxon>Aminobacter</taxon>
    </lineage>
</organism>